<dbReference type="RefSeq" id="XP_013166451.1">
    <property type="nucleotide sequence ID" value="XM_013310997.1"/>
</dbReference>
<dbReference type="AlphaFoldDB" id="A0AAJ6Z6X1"/>
<feature type="region of interest" description="Disordered" evidence="1">
    <location>
        <begin position="129"/>
        <end position="160"/>
    </location>
</feature>
<reference evidence="2" key="1">
    <citation type="submission" date="2025-08" db="UniProtKB">
        <authorList>
            <consortium name="RefSeq"/>
        </authorList>
    </citation>
    <scope>IDENTIFICATION</scope>
</reference>
<organism evidence="2">
    <name type="scientific">Papilio xuthus</name>
    <name type="common">Asian swallowtail butterfly</name>
    <dbReference type="NCBI Taxonomy" id="66420"/>
    <lineage>
        <taxon>Eukaryota</taxon>
        <taxon>Metazoa</taxon>
        <taxon>Ecdysozoa</taxon>
        <taxon>Arthropoda</taxon>
        <taxon>Hexapoda</taxon>
        <taxon>Insecta</taxon>
        <taxon>Pterygota</taxon>
        <taxon>Neoptera</taxon>
        <taxon>Endopterygota</taxon>
        <taxon>Lepidoptera</taxon>
        <taxon>Glossata</taxon>
        <taxon>Ditrysia</taxon>
        <taxon>Papilionoidea</taxon>
        <taxon>Papilionidae</taxon>
        <taxon>Papilioninae</taxon>
        <taxon>Papilio</taxon>
    </lineage>
</organism>
<sequence length="328" mass="35854">MMNNLQAEAWQHSTPQHQPAYRDQTIQYEQSAPAYPEADGAEHAAHYYQPPAPQPGPQPAPHDLLYAHLDPPLAEHAPPAPAAPAPGPAPAPDTYGEEWGRTDDPAPSYADPYWHADQHYGYGDHAAAGLRHRRAPRPPDPAPHEPTPPATPSPAPATRPKLSDLDIQVAHAHHLGDAPPPVRALRRPPRCGTLITGTVDAWSRTAMDGAFKPLVFGGTYPIDEPATPMYKEDRVAILGEEGVGAGEAERRRELRATVERSLERFEAMLAQREGRRRRAARGPVRTFDIDEPVELWEAGAGPAAPRDHAHYYVAGPSTYDIDEPTSFI</sequence>
<protein>
    <submittedName>
        <fullName evidence="2">Extensin</fullName>
    </submittedName>
</protein>
<feature type="compositionally biased region" description="Pro residues" evidence="1">
    <location>
        <begin position="50"/>
        <end position="60"/>
    </location>
</feature>
<dbReference type="Proteomes" id="UP000694872">
    <property type="component" value="Unplaced"/>
</dbReference>
<accession>A0AAJ6Z6X1</accession>
<feature type="region of interest" description="Disordered" evidence="1">
    <location>
        <begin position="1"/>
        <end position="112"/>
    </location>
</feature>
<evidence type="ECO:0000313" key="2">
    <source>
        <dbReference type="RefSeq" id="XP_013166451.1"/>
    </source>
</evidence>
<feature type="compositionally biased region" description="Pro residues" evidence="1">
    <location>
        <begin position="138"/>
        <end position="157"/>
    </location>
</feature>
<dbReference type="GeneID" id="106116938"/>
<proteinExistence type="predicted"/>
<gene>
    <name evidence="2" type="primary">LOC106116938</name>
</gene>
<feature type="compositionally biased region" description="Pro residues" evidence="1">
    <location>
        <begin position="78"/>
        <end position="91"/>
    </location>
</feature>
<dbReference type="KEGG" id="pxu:106116938"/>
<evidence type="ECO:0000256" key="1">
    <source>
        <dbReference type="SAM" id="MobiDB-lite"/>
    </source>
</evidence>
<feature type="compositionally biased region" description="Polar residues" evidence="1">
    <location>
        <begin position="1"/>
        <end position="17"/>
    </location>
</feature>
<name>A0AAJ6Z6X1_PAPXU</name>